<protein>
    <recommendedName>
        <fullName evidence="5">Tyr recombinase domain-containing protein</fullName>
    </recommendedName>
</protein>
<comment type="caution">
    <text evidence="3">The sequence shown here is derived from an EMBL/GenBank/DDBJ whole genome shotgun (WGS) entry which is preliminary data.</text>
</comment>
<accession>A0ABX9QYF1</accession>
<dbReference type="InterPro" id="IPR010998">
    <property type="entry name" value="Integrase_recombinase_N"/>
</dbReference>
<keyword evidence="4" id="KW-1185">Reference proteome</keyword>
<dbReference type="Proteomes" id="UP000271548">
    <property type="component" value="Unassembled WGS sequence"/>
</dbReference>
<reference evidence="3 4" key="1">
    <citation type="submission" date="2018-09" db="EMBL/GenBank/DDBJ databases">
        <title>Micromonospora sp. nov. MS1-9, isolated from a root of Musa sp.</title>
        <authorList>
            <person name="Kuncharoen N."/>
            <person name="Kudo T."/>
            <person name="Ohkuma M."/>
            <person name="Yuki M."/>
            <person name="Tanasupawat S."/>
        </authorList>
    </citation>
    <scope>NUCLEOTIDE SEQUENCE [LARGE SCALE GENOMIC DNA]</scope>
    <source>
        <strain evidence="3 4">NGC1-4</strain>
    </source>
</reference>
<keyword evidence="2" id="KW-0233">DNA recombination</keyword>
<evidence type="ECO:0000313" key="3">
    <source>
        <dbReference type="EMBL" id="RKN15668.1"/>
    </source>
</evidence>
<dbReference type="SUPFAM" id="SSF56349">
    <property type="entry name" value="DNA breaking-rejoining enzymes"/>
    <property type="match status" value="1"/>
</dbReference>
<sequence>MQVVPGLGAKRLDGRLSVRDVQTWLNKVAKTCQCCSQGKDERRPPENRRCCAVDRCCQDLPSARTVKGIRAVLRSALTQAVVEELVVKNVAALVKLPPIRARKGKSWSSEEARAFLESSRDGDDYLYAAYVLVLVLGLRKGEVLGLTWDHIQWDGWNKPCTPHGEHFCEQCRDNHGINLVIDKQLQRVRGQLLHRATKTEESDARLPLPAICVTALRLRDRQQAAAKEKAGEAWHDTTRA</sequence>
<dbReference type="Gene3D" id="1.10.150.130">
    <property type="match status" value="1"/>
</dbReference>
<dbReference type="InterPro" id="IPR011010">
    <property type="entry name" value="DNA_brk_join_enz"/>
</dbReference>
<evidence type="ECO:0000313" key="4">
    <source>
        <dbReference type="Proteomes" id="UP000271548"/>
    </source>
</evidence>
<organism evidence="3 4">
    <name type="scientific">Micromonospora musae</name>
    <dbReference type="NCBI Taxonomy" id="1894970"/>
    <lineage>
        <taxon>Bacteria</taxon>
        <taxon>Bacillati</taxon>
        <taxon>Actinomycetota</taxon>
        <taxon>Actinomycetes</taxon>
        <taxon>Micromonosporales</taxon>
        <taxon>Micromonosporaceae</taxon>
        <taxon>Micromonospora</taxon>
    </lineage>
</organism>
<name>A0ABX9QYF1_9ACTN</name>
<evidence type="ECO:0008006" key="5">
    <source>
        <dbReference type="Google" id="ProtNLM"/>
    </source>
</evidence>
<keyword evidence="1" id="KW-0238">DNA-binding</keyword>
<evidence type="ECO:0000256" key="1">
    <source>
        <dbReference type="ARBA" id="ARBA00023125"/>
    </source>
</evidence>
<gene>
    <name evidence="3" type="ORF">D7147_24655</name>
</gene>
<dbReference type="EMBL" id="RAZS01000010">
    <property type="protein sequence ID" value="RKN15668.1"/>
    <property type="molecule type" value="Genomic_DNA"/>
</dbReference>
<evidence type="ECO:0000256" key="2">
    <source>
        <dbReference type="ARBA" id="ARBA00023172"/>
    </source>
</evidence>
<dbReference type="InterPro" id="IPR013762">
    <property type="entry name" value="Integrase-like_cat_sf"/>
</dbReference>
<dbReference type="Gene3D" id="1.10.443.10">
    <property type="entry name" value="Intergrase catalytic core"/>
    <property type="match status" value="1"/>
</dbReference>
<proteinExistence type="predicted"/>